<dbReference type="EMBL" id="MHUT01000020">
    <property type="protein sequence ID" value="OHA80444.1"/>
    <property type="molecule type" value="Genomic_DNA"/>
</dbReference>
<evidence type="ECO:0000256" key="1">
    <source>
        <dbReference type="SAM" id="Phobius"/>
    </source>
</evidence>
<sequence>MNKQFKKILSVTLALIVGFGIIFFAWKSTAPAGNKVSFEPAISGDSWKGSLLAVPQTSSIKNLEQNVAGAEATTTTDIIARELLVSYALAQQNMSTTTLSDAEAQALAQMLVEKIKLPQGVVYSTKNLVMSSDNSDSSFAAYAKRVGDIMQAFSTAHKTNELAIVANAITTKDEAELRGLAIIITEYRGLQKSLLAVSTPSLVAPLHLRLVQSYSNIEAAIIGMQKIISDPVIGLAAFTQYKKESNILRTIDAEYQNYTSSQ</sequence>
<organism evidence="2 3">
    <name type="scientific">Candidatus Yonathbacteria bacterium RIFCSPHIGHO2_02_FULL_44_14</name>
    <dbReference type="NCBI Taxonomy" id="1802724"/>
    <lineage>
        <taxon>Bacteria</taxon>
        <taxon>Candidatus Yonathiibacteriota</taxon>
    </lineage>
</organism>
<keyword evidence="1" id="KW-1133">Transmembrane helix</keyword>
<keyword evidence="1" id="KW-0472">Membrane</keyword>
<evidence type="ECO:0000313" key="2">
    <source>
        <dbReference type="EMBL" id="OHA80444.1"/>
    </source>
</evidence>
<name>A0A1G2S5P2_9BACT</name>
<comment type="caution">
    <text evidence="2">The sequence shown here is derived from an EMBL/GenBank/DDBJ whole genome shotgun (WGS) entry which is preliminary data.</text>
</comment>
<feature type="transmembrane region" description="Helical" evidence="1">
    <location>
        <begin position="7"/>
        <end position="26"/>
    </location>
</feature>
<gene>
    <name evidence="2" type="ORF">A3D51_03445</name>
</gene>
<evidence type="ECO:0000313" key="3">
    <source>
        <dbReference type="Proteomes" id="UP000179118"/>
    </source>
</evidence>
<keyword evidence="1" id="KW-0812">Transmembrane</keyword>
<protein>
    <submittedName>
        <fullName evidence="2">Uncharacterized protein</fullName>
    </submittedName>
</protein>
<proteinExistence type="predicted"/>
<dbReference type="AlphaFoldDB" id="A0A1G2S5P2"/>
<accession>A0A1G2S5P2</accession>
<dbReference type="Proteomes" id="UP000179118">
    <property type="component" value="Unassembled WGS sequence"/>
</dbReference>
<reference evidence="2 3" key="1">
    <citation type="journal article" date="2016" name="Nat. Commun.">
        <title>Thousands of microbial genomes shed light on interconnected biogeochemical processes in an aquifer system.</title>
        <authorList>
            <person name="Anantharaman K."/>
            <person name="Brown C.T."/>
            <person name="Hug L.A."/>
            <person name="Sharon I."/>
            <person name="Castelle C.J."/>
            <person name="Probst A.J."/>
            <person name="Thomas B.C."/>
            <person name="Singh A."/>
            <person name="Wilkins M.J."/>
            <person name="Karaoz U."/>
            <person name="Brodie E.L."/>
            <person name="Williams K.H."/>
            <person name="Hubbard S.S."/>
            <person name="Banfield J.F."/>
        </authorList>
    </citation>
    <scope>NUCLEOTIDE SEQUENCE [LARGE SCALE GENOMIC DNA]</scope>
</reference>